<organism evidence="1 2">
    <name type="scientific">Persea americana</name>
    <name type="common">Avocado</name>
    <dbReference type="NCBI Taxonomy" id="3435"/>
    <lineage>
        <taxon>Eukaryota</taxon>
        <taxon>Viridiplantae</taxon>
        <taxon>Streptophyta</taxon>
        <taxon>Embryophyta</taxon>
        <taxon>Tracheophyta</taxon>
        <taxon>Spermatophyta</taxon>
        <taxon>Magnoliopsida</taxon>
        <taxon>Magnoliidae</taxon>
        <taxon>Laurales</taxon>
        <taxon>Lauraceae</taxon>
        <taxon>Persea</taxon>
    </lineage>
</organism>
<evidence type="ECO:0000313" key="2">
    <source>
        <dbReference type="Proteomes" id="UP001234297"/>
    </source>
</evidence>
<evidence type="ECO:0000313" key="1">
    <source>
        <dbReference type="EMBL" id="KAJ8650174.1"/>
    </source>
</evidence>
<protein>
    <submittedName>
        <fullName evidence="1">Uncharacterized protein</fullName>
    </submittedName>
</protein>
<keyword evidence="2" id="KW-1185">Reference proteome</keyword>
<comment type="caution">
    <text evidence="1">The sequence shown here is derived from an EMBL/GenBank/DDBJ whole genome shotgun (WGS) entry which is preliminary data.</text>
</comment>
<dbReference type="EMBL" id="CM056809">
    <property type="protein sequence ID" value="KAJ8650174.1"/>
    <property type="molecule type" value="Genomic_DNA"/>
</dbReference>
<name>A0ACC2MYB9_PERAE</name>
<sequence>MQGLSDHPRPRYNTILEFGAIEFRGGPFTLDTLPGISSYSTHPSVWLRERAQSLSLSAGNMQRIHHYLKLRLIIGSKLFFLSVLLSAFPLQSNVPFSLLRRCRLYSSSFSTTSVRFMRQKDDNFLLGMENSGDFLEWLGPDISNEILIVLEDPSDLVRLSSISRSWRRFVIENGFCKKLCIKMFPEISCFTRVIEISDSLEPIKAGTSNSVNWEYLEMDHKVYAHLARSLMSARTSNDCIETSIHASSTDNDAFESIENTLDPRERVMGAPSYWSSIGEKDPEMPETLTYKLKSKLCIIDEIHIRPFRAYFQPGFPIYSSKAVRFRMGHSKCPLDMRSMDEFMAGQRCNDDNYIWTFVSPIFPMLQENSLQTFKLPKPVICTGGILQVELLGRVQKQEMDDSYYICVCHVKVIGRRLSSIFDVDILDPEEGKLVLKYCMDAEKCSSPRNESEEDVPGNDTDSDEEDAAAGNDTDPDEEPIGNAFYIAA</sequence>
<gene>
    <name evidence="1" type="ORF">MRB53_003197</name>
</gene>
<accession>A0ACC2MYB9</accession>
<reference evidence="1 2" key="1">
    <citation type="journal article" date="2022" name="Hortic Res">
        <title>A haplotype resolved chromosomal level avocado genome allows analysis of novel avocado genes.</title>
        <authorList>
            <person name="Nath O."/>
            <person name="Fletcher S.J."/>
            <person name="Hayward A."/>
            <person name="Shaw L.M."/>
            <person name="Masouleh A.K."/>
            <person name="Furtado A."/>
            <person name="Henry R.J."/>
            <person name="Mitter N."/>
        </authorList>
    </citation>
    <scope>NUCLEOTIDE SEQUENCE [LARGE SCALE GENOMIC DNA]</scope>
    <source>
        <strain evidence="2">cv. Hass</strain>
    </source>
</reference>
<proteinExistence type="predicted"/>
<dbReference type="Proteomes" id="UP001234297">
    <property type="component" value="Chromosome 1"/>
</dbReference>